<dbReference type="EMBL" id="SZUV01000001">
    <property type="protein sequence ID" value="TQN50253.1"/>
    <property type="molecule type" value="Genomic_DNA"/>
</dbReference>
<evidence type="ECO:0000313" key="2">
    <source>
        <dbReference type="Proteomes" id="UP000315403"/>
    </source>
</evidence>
<proteinExistence type="predicted"/>
<gene>
    <name evidence="1" type="ORF">DLNHIDIE_00106</name>
</gene>
<comment type="caution">
    <text evidence="1">The sequence shown here is derived from an EMBL/GenBank/DDBJ whole genome shotgun (WGS) entry which is preliminary data.</text>
</comment>
<accession>A0A543Q1Q4</accession>
<dbReference type="AlphaFoldDB" id="A0A543Q1Q4"/>
<evidence type="ECO:0000313" key="1">
    <source>
        <dbReference type="EMBL" id="TQN50253.1"/>
    </source>
</evidence>
<name>A0A543Q1Q4_ACITH</name>
<reference evidence="1 2" key="1">
    <citation type="submission" date="2019-03" db="EMBL/GenBank/DDBJ databases">
        <title>New insights into Acidothiobacillus thiooxidans sulfur metabolism through coupled gene expression, solution geochemistry, microscopy and spectroscopy analyses.</title>
        <authorList>
            <person name="Camacho D."/>
            <person name="Frazao R."/>
            <person name="Fouillen A."/>
            <person name="Nanci A."/>
            <person name="Lang B.F."/>
            <person name="Apte S.C."/>
            <person name="Baron C."/>
            <person name="Warren L.A."/>
        </authorList>
    </citation>
    <scope>NUCLEOTIDE SEQUENCE [LARGE SCALE GENOMIC DNA]</scope>
    <source>
        <strain evidence="1 2">ATCC 19377</strain>
    </source>
</reference>
<protein>
    <submittedName>
        <fullName evidence="1">Uncharacterized protein</fullName>
    </submittedName>
</protein>
<organism evidence="1 2">
    <name type="scientific">Acidithiobacillus thiooxidans ATCC 19377</name>
    <dbReference type="NCBI Taxonomy" id="637390"/>
    <lineage>
        <taxon>Bacteria</taxon>
        <taxon>Pseudomonadati</taxon>
        <taxon>Pseudomonadota</taxon>
        <taxon>Acidithiobacillia</taxon>
        <taxon>Acidithiobacillales</taxon>
        <taxon>Acidithiobacillaceae</taxon>
        <taxon>Acidithiobacillus</taxon>
    </lineage>
</organism>
<sequence length="346" mass="38945">MVNTWEGMPAAEALLFRLKDFLPSPKKGQTLADYLGLGYPLFGSAGARWAGIREMGFPFLVTKDRILTECYVRSICPDGREKVALEALVTDAWKIPNGLHIRVWTPQPKKKTEVPTHALPETVRSFHDAGVRVLEFMNTVKTAENSVRIPEMSVDISRPFYDEWVTVMRSGEPYLCFLPERKPSRTVEGLRWFQSVFGISFNGDNQKITEDELQAKMGSGEKSSAFCAPGLPDVVWLWKVQEWARADLSALQSGGGMYAGSFGKLQSDLGFRLKDAVKWVKKTDKSRSELVMNVGTHLLEMMQDGQSSIVLEAISAMREDEDLSAWWSEMHALDERVRQNGLNVSF</sequence>
<dbReference type="Proteomes" id="UP000315403">
    <property type="component" value="Unassembled WGS sequence"/>
</dbReference>